<dbReference type="PROSITE" id="PS50102">
    <property type="entry name" value="RRM"/>
    <property type="match status" value="2"/>
</dbReference>
<dbReference type="OrthoDB" id="271725at2759"/>
<dbReference type="InterPro" id="IPR006115">
    <property type="entry name" value="6PGDH_NADP-bd"/>
</dbReference>
<protein>
    <recommendedName>
        <fullName evidence="3">3-hydroxyisobutyrate dehydrogenase</fullName>
        <ecNumber evidence="3">1.1.1.31</ecNumber>
    </recommendedName>
</protein>
<dbReference type="PANTHER" id="PTHR22981:SF7">
    <property type="entry name" value="3-HYDROXYISOBUTYRATE DEHYDROGENASE, MITOCHONDRIAL"/>
    <property type="match status" value="1"/>
</dbReference>
<dbReference type="GO" id="GO:0006574">
    <property type="term" value="P:L-valine catabolic process"/>
    <property type="evidence" value="ECO:0007669"/>
    <property type="project" value="TreeGrafter"/>
</dbReference>
<feature type="region of interest" description="Disordered" evidence="9">
    <location>
        <begin position="516"/>
        <end position="550"/>
    </location>
</feature>
<evidence type="ECO:0000313" key="12">
    <source>
        <dbReference type="Proteomes" id="UP000256690"/>
    </source>
</evidence>
<dbReference type="SUPFAM" id="SSF54928">
    <property type="entry name" value="RNA-binding domain, RBD"/>
    <property type="match status" value="2"/>
</dbReference>
<keyword evidence="12" id="KW-1185">Reference proteome</keyword>
<dbReference type="Proteomes" id="UP000256690">
    <property type="component" value="Unassembled WGS sequence"/>
</dbReference>
<feature type="region of interest" description="Disordered" evidence="9">
    <location>
        <begin position="363"/>
        <end position="397"/>
    </location>
</feature>
<evidence type="ECO:0000259" key="10">
    <source>
        <dbReference type="PROSITE" id="PS50102"/>
    </source>
</evidence>
<dbReference type="GO" id="GO:0050661">
    <property type="term" value="F:NADP binding"/>
    <property type="evidence" value="ECO:0007669"/>
    <property type="project" value="InterPro"/>
</dbReference>
<keyword evidence="5" id="KW-0560">Oxidoreductase</keyword>
<evidence type="ECO:0000313" key="11">
    <source>
        <dbReference type="EMBL" id="RDW89786.1"/>
    </source>
</evidence>
<keyword evidence="8" id="KW-0694">RNA-binding</keyword>
<dbReference type="InterPro" id="IPR013328">
    <property type="entry name" value="6PGD_dom2"/>
</dbReference>
<dbReference type="EC" id="1.1.1.31" evidence="3"/>
<feature type="domain" description="RRM" evidence="10">
    <location>
        <begin position="716"/>
        <end position="794"/>
    </location>
</feature>
<comment type="catalytic activity">
    <reaction evidence="7">
        <text>3-hydroxy-2-methylpropanoate + NAD(+) = 2-methyl-3-oxopropanoate + NADH + H(+)</text>
        <dbReference type="Rhea" id="RHEA:17681"/>
        <dbReference type="ChEBI" id="CHEBI:11805"/>
        <dbReference type="ChEBI" id="CHEBI:15378"/>
        <dbReference type="ChEBI" id="CHEBI:57540"/>
        <dbReference type="ChEBI" id="CHEBI:57700"/>
        <dbReference type="ChEBI" id="CHEBI:57945"/>
        <dbReference type="EC" id="1.1.1.31"/>
    </reaction>
</comment>
<comment type="pathway">
    <text evidence="1">Amino-acid degradation; L-valine degradation.</text>
</comment>
<dbReference type="InterPro" id="IPR012677">
    <property type="entry name" value="Nucleotide-bd_a/b_plait_sf"/>
</dbReference>
<dbReference type="SMART" id="SM00360">
    <property type="entry name" value="RRM"/>
    <property type="match status" value="2"/>
</dbReference>
<name>A0A3D8SU16_9EURO</name>
<feature type="region of interest" description="Disordered" evidence="9">
    <location>
        <begin position="899"/>
        <end position="948"/>
    </location>
</feature>
<evidence type="ECO:0000256" key="6">
    <source>
        <dbReference type="ARBA" id="ARBA00023027"/>
    </source>
</evidence>
<organism evidence="11 12">
    <name type="scientific">Aspergillus mulundensis</name>
    <dbReference type="NCBI Taxonomy" id="1810919"/>
    <lineage>
        <taxon>Eukaryota</taxon>
        <taxon>Fungi</taxon>
        <taxon>Dikarya</taxon>
        <taxon>Ascomycota</taxon>
        <taxon>Pezizomycotina</taxon>
        <taxon>Eurotiomycetes</taxon>
        <taxon>Eurotiomycetidae</taxon>
        <taxon>Eurotiales</taxon>
        <taxon>Aspergillaceae</taxon>
        <taxon>Aspergillus</taxon>
        <taxon>Aspergillus subgen. Nidulantes</taxon>
    </lineage>
</organism>
<dbReference type="InterPro" id="IPR008927">
    <property type="entry name" value="6-PGluconate_DH-like_C_sf"/>
</dbReference>
<dbReference type="InterPro" id="IPR029154">
    <property type="entry name" value="HIBADH-like_NADP-bd"/>
</dbReference>
<feature type="compositionally biased region" description="Polar residues" evidence="9">
    <location>
        <begin position="371"/>
        <end position="387"/>
    </location>
</feature>
<keyword evidence="6" id="KW-0520">NAD</keyword>
<dbReference type="EMBL" id="PVWQ01000002">
    <property type="protein sequence ID" value="RDW89786.1"/>
    <property type="molecule type" value="Genomic_DNA"/>
</dbReference>
<dbReference type="FunFam" id="3.30.70.330:FF:000323">
    <property type="entry name" value="RNA binding protein MSSP-2"/>
    <property type="match status" value="1"/>
</dbReference>
<proteinExistence type="inferred from homology"/>
<dbReference type="SUPFAM" id="SSF51735">
    <property type="entry name" value="NAD(P)-binding Rossmann-fold domains"/>
    <property type="match status" value="1"/>
</dbReference>
<sequence length="965" mass="104285">MGYNMAKNLHAKIPSNDTLIVRDVNEESTARFVREAQETAKSAGAGTVLPEVIVADNAREIAEKSSVIITSLPEPQHVKDVFYSMIRQGTLPALDKERVFIDTSTIDPASTKEIANAIHSTSQGRFVDAPVSGGVVGARAGTLSFMFGASSRTGELVDRVKAILLLMGKKAWHMGGAGTGVSAKLANNYILAINNIATAEAMNLGMRCGLDPKALAELVSASTGRCWPMDVNNPVPGVIESSPASRNYEGGFGISLMNKDLRLALTAAKESGTPLALAEAARVVYSVVEAEHRVHFLFVAGVDVSPGSFTPSTLDHTYSKPVSANLGALQSCFSFSLAAVSQALGSIVVNCYSRLLAMPAQTQQQTAPENGPTQASHNGQFTHNNRGAYTGGHQQGNRPDLASLFSGMNIQNQGAGGKYNTLKGGLPVAMPPPLELAGPRSYNNQIVLLPNGNVFQGLPHAPMSPFPQGALPGHDQLGQIPYLPNAMYPGIAPGCVPPAMQGYPFPYHLMSCDMQDPTGQKRSHWAGNDEQKGAGPSVSDGSNQSEFFGALPGLDGSTLSGYAMNNIPQAGQSNLQLQMMKTPTGYILQDLESLVQQEPAIPRAVPAMWTNPTDLTLAKCLENREGITNVYIRGFLPETTDEMLHAYAGRFGKIDRCKAIVDLDTGLCKGFGFVQYYNFESCENCIRGFFYLGYQASFAQKSRNSRLKDLEDRSSTNIYCTNIPIDWTEADLRRHFEPYRVVSEKISRDEKTGVSKEVGFARFETREIAEKVLGEYHNIVAEDGVKLLLRFADTKAQKLLKQQSNERRAYRAGEYNYSVEVVQGSTPSPSLHRLQQTVSHISPTSQISYVSPVGVGANWTPATSISPSVPLAKNPAGNMRYNSWSSKNSPAPLDTTPMYRGRLGYSNRGNWTDNSGSSKTVMPSTPCAEPRSERSSPHKENIKAGSLSPISSRREIIVNSPRSVM</sequence>
<dbReference type="InterPro" id="IPR000504">
    <property type="entry name" value="RRM_dom"/>
</dbReference>
<dbReference type="FunFam" id="3.40.50.720:FF:000630">
    <property type="entry name" value="3-hydroxyisobutyrate dehydrogenase"/>
    <property type="match status" value="1"/>
</dbReference>
<dbReference type="Pfam" id="PF03446">
    <property type="entry name" value="NAD_binding_2"/>
    <property type="match status" value="1"/>
</dbReference>
<dbReference type="RefSeq" id="XP_026606740.1">
    <property type="nucleotide sequence ID" value="XM_026743577.1"/>
</dbReference>
<dbReference type="GO" id="GO:0003723">
    <property type="term" value="F:RNA binding"/>
    <property type="evidence" value="ECO:0007669"/>
    <property type="project" value="UniProtKB-UniRule"/>
</dbReference>
<evidence type="ECO:0000256" key="9">
    <source>
        <dbReference type="SAM" id="MobiDB-lite"/>
    </source>
</evidence>
<gene>
    <name evidence="11" type="ORF">DSM5745_01561</name>
</gene>
<dbReference type="GeneID" id="38111931"/>
<dbReference type="Gene3D" id="3.30.70.330">
    <property type="match status" value="2"/>
</dbReference>
<dbReference type="PANTHER" id="PTHR22981">
    <property type="entry name" value="3-HYDROXYISOBUTYRATE DEHYDROGENASE-RELATED"/>
    <property type="match status" value="1"/>
</dbReference>
<dbReference type="SUPFAM" id="SSF48179">
    <property type="entry name" value="6-phosphogluconate dehydrogenase C-terminal domain-like"/>
    <property type="match status" value="1"/>
</dbReference>
<comment type="similarity">
    <text evidence="2">Belongs to the HIBADH-related family. 3-hydroxyisobutyrate dehydrogenase subfamily.</text>
</comment>
<feature type="compositionally biased region" description="Basic and acidic residues" evidence="9">
    <location>
        <begin position="930"/>
        <end position="942"/>
    </location>
</feature>
<dbReference type="InterPro" id="IPR036291">
    <property type="entry name" value="NAD(P)-bd_dom_sf"/>
</dbReference>
<keyword evidence="4" id="KW-0101">Branched-chain amino acid catabolism</keyword>
<accession>A0A3D8SU16</accession>
<feature type="compositionally biased region" description="Polar residues" evidence="9">
    <location>
        <begin position="907"/>
        <end position="923"/>
    </location>
</feature>
<evidence type="ECO:0000256" key="8">
    <source>
        <dbReference type="PROSITE-ProRule" id="PRU00176"/>
    </source>
</evidence>
<dbReference type="Pfam" id="PF00076">
    <property type="entry name" value="RRM_1"/>
    <property type="match status" value="2"/>
</dbReference>
<evidence type="ECO:0000256" key="5">
    <source>
        <dbReference type="ARBA" id="ARBA00023002"/>
    </source>
</evidence>
<dbReference type="GO" id="GO:0005739">
    <property type="term" value="C:mitochondrion"/>
    <property type="evidence" value="ECO:0007669"/>
    <property type="project" value="TreeGrafter"/>
</dbReference>
<dbReference type="InterPro" id="IPR035979">
    <property type="entry name" value="RBD_domain_sf"/>
</dbReference>
<evidence type="ECO:0000256" key="7">
    <source>
        <dbReference type="ARBA" id="ARBA00049197"/>
    </source>
</evidence>
<dbReference type="FunFam" id="3.30.70.330:FF:000457">
    <property type="entry name" value="RNA binding protein MSSP-2"/>
    <property type="match status" value="1"/>
</dbReference>
<dbReference type="GO" id="GO:0008442">
    <property type="term" value="F:3-hydroxyisobutyrate dehydrogenase activity"/>
    <property type="evidence" value="ECO:0007669"/>
    <property type="project" value="UniProtKB-EC"/>
</dbReference>
<dbReference type="Gene3D" id="1.10.1040.10">
    <property type="entry name" value="N-(1-d-carboxylethyl)-l-norvaline Dehydrogenase, domain 2"/>
    <property type="match status" value="1"/>
</dbReference>
<dbReference type="Gene3D" id="3.40.50.720">
    <property type="entry name" value="NAD(P)-binding Rossmann-like Domain"/>
    <property type="match status" value="1"/>
</dbReference>
<evidence type="ECO:0000256" key="1">
    <source>
        <dbReference type="ARBA" id="ARBA00005109"/>
    </source>
</evidence>
<evidence type="ECO:0000256" key="3">
    <source>
        <dbReference type="ARBA" id="ARBA00012991"/>
    </source>
</evidence>
<evidence type="ECO:0000256" key="4">
    <source>
        <dbReference type="ARBA" id="ARBA00022456"/>
    </source>
</evidence>
<dbReference type="STRING" id="1810919.A0A3D8SU16"/>
<dbReference type="FunFam" id="1.10.1040.10:FF:000006">
    <property type="entry name" value="3-hydroxyisobutyrate dehydrogenase"/>
    <property type="match status" value="1"/>
</dbReference>
<feature type="domain" description="RRM" evidence="10">
    <location>
        <begin position="628"/>
        <end position="712"/>
    </location>
</feature>
<dbReference type="GO" id="GO:0051287">
    <property type="term" value="F:NAD binding"/>
    <property type="evidence" value="ECO:0007669"/>
    <property type="project" value="InterPro"/>
</dbReference>
<dbReference type="AlphaFoldDB" id="A0A3D8SU16"/>
<comment type="caution">
    <text evidence="11">The sequence shown here is derived from an EMBL/GenBank/DDBJ whole genome shotgun (WGS) entry which is preliminary data.</text>
</comment>
<evidence type="ECO:0000256" key="2">
    <source>
        <dbReference type="ARBA" id="ARBA00006013"/>
    </source>
</evidence>
<reference evidence="11 12" key="1">
    <citation type="journal article" date="2018" name="IMA Fungus">
        <title>IMA Genome-F 9: Draft genome sequence of Annulohypoxylon stygium, Aspergillus mulundensis, Berkeleyomyces basicola (syn. Thielaviopsis basicola), Ceratocystis smalleyi, two Cercospora beticola strains, Coleophoma cylindrospora, Fusarium fracticaudum, Phialophora cf. hyalina, and Morchella septimelata.</title>
        <authorList>
            <person name="Wingfield B.D."/>
            <person name="Bills G.F."/>
            <person name="Dong Y."/>
            <person name="Huang W."/>
            <person name="Nel W.J."/>
            <person name="Swalarsk-Parry B.S."/>
            <person name="Vaghefi N."/>
            <person name="Wilken P.M."/>
            <person name="An Z."/>
            <person name="de Beer Z.W."/>
            <person name="De Vos L."/>
            <person name="Chen L."/>
            <person name="Duong T.A."/>
            <person name="Gao Y."/>
            <person name="Hammerbacher A."/>
            <person name="Kikkert J.R."/>
            <person name="Li Y."/>
            <person name="Li H."/>
            <person name="Li K."/>
            <person name="Li Q."/>
            <person name="Liu X."/>
            <person name="Ma X."/>
            <person name="Naidoo K."/>
            <person name="Pethybridge S.J."/>
            <person name="Sun J."/>
            <person name="Steenkamp E.T."/>
            <person name="van der Nest M.A."/>
            <person name="van Wyk S."/>
            <person name="Wingfield M.J."/>
            <person name="Xiong C."/>
            <person name="Yue Q."/>
            <person name="Zhang X."/>
        </authorList>
    </citation>
    <scope>NUCLEOTIDE SEQUENCE [LARGE SCALE GENOMIC DNA]</scope>
    <source>
        <strain evidence="11 12">DSM 5745</strain>
    </source>
</reference>
<dbReference type="Pfam" id="PF14833">
    <property type="entry name" value="NAD_binding_11"/>
    <property type="match status" value="1"/>
</dbReference>